<organism evidence="2 3">
    <name type="scientific">Boletus edulis BED1</name>
    <dbReference type="NCBI Taxonomy" id="1328754"/>
    <lineage>
        <taxon>Eukaryota</taxon>
        <taxon>Fungi</taxon>
        <taxon>Dikarya</taxon>
        <taxon>Basidiomycota</taxon>
        <taxon>Agaricomycotina</taxon>
        <taxon>Agaricomycetes</taxon>
        <taxon>Agaricomycetidae</taxon>
        <taxon>Boletales</taxon>
        <taxon>Boletineae</taxon>
        <taxon>Boletaceae</taxon>
        <taxon>Boletoideae</taxon>
        <taxon>Boletus</taxon>
    </lineage>
</organism>
<dbReference type="InterPro" id="IPR036322">
    <property type="entry name" value="WD40_repeat_dom_sf"/>
</dbReference>
<dbReference type="InterPro" id="IPR015943">
    <property type="entry name" value="WD40/YVTN_repeat-like_dom_sf"/>
</dbReference>
<evidence type="ECO:0000313" key="3">
    <source>
        <dbReference type="Proteomes" id="UP001194468"/>
    </source>
</evidence>
<feature type="compositionally biased region" description="Basic and acidic residues" evidence="1">
    <location>
        <begin position="1"/>
        <end position="14"/>
    </location>
</feature>
<reference evidence="2" key="1">
    <citation type="submission" date="2019-10" db="EMBL/GenBank/DDBJ databases">
        <authorList>
            <consortium name="DOE Joint Genome Institute"/>
            <person name="Kuo A."/>
            <person name="Miyauchi S."/>
            <person name="Kiss E."/>
            <person name="Drula E."/>
            <person name="Kohler A."/>
            <person name="Sanchez-Garcia M."/>
            <person name="Andreopoulos B."/>
            <person name="Barry K.W."/>
            <person name="Bonito G."/>
            <person name="Buee M."/>
            <person name="Carver A."/>
            <person name="Chen C."/>
            <person name="Cichocki N."/>
            <person name="Clum A."/>
            <person name="Culley D."/>
            <person name="Crous P.W."/>
            <person name="Fauchery L."/>
            <person name="Girlanda M."/>
            <person name="Hayes R."/>
            <person name="Keri Z."/>
            <person name="LaButti K."/>
            <person name="Lipzen A."/>
            <person name="Lombard V."/>
            <person name="Magnuson J."/>
            <person name="Maillard F."/>
            <person name="Morin E."/>
            <person name="Murat C."/>
            <person name="Nolan M."/>
            <person name="Ohm R."/>
            <person name="Pangilinan J."/>
            <person name="Pereira M."/>
            <person name="Perotto S."/>
            <person name="Peter M."/>
            <person name="Riley R."/>
            <person name="Sitrit Y."/>
            <person name="Stielow B."/>
            <person name="Szollosi G."/>
            <person name="Zifcakova L."/>
            <person name="Stursova M."/>
            <person name="Spatafora J.W."/>
            <person name="Tedersoo L."/>
            <person name="Vaario L.-M."/>
            <person name="Yamada A."/>
            <person name="Yan M."/>
            <person name="Wang P."/>
            <person name="Xu J."/>
            <person name="Bruns T."/>
            <person name="Baldrian P."/>
            <person name="Vilgalys R."/>
            <person name="Henrissat B."/>
            <person name="Grigoriev I.V."/>
            <person name="Hibbett D."/>
            <person name="Nagy L.G."/>
            <person name="Martin F.M."/>
        </authorList>
    </citation>
    <scope>NUCLEOTIDE SEQUENCE</scope>
    <source>
        <strain evidence="2">BED1</strain>
    </source>
</reference>
<dbReference type="SUPFAM" id="SSF50978">
    <property type="entry name" value="WD40 repeat-like"/>
    <property type="match status" value="1"/>
</dbReference>
<dbReference type="AlphaFoldDB" id="A0AAD4BPD4"/>
<keyword evidence="3" id="KW-1185">Reference proteome</keyword>
<feature type="region of interest" description="Disordered" evidence="1">
    <location>
        <begin position="1"/>
        <end position="26"/>
    </location>
</feature>
<evidence type="ECO:0000313" key="2">
    <source>
        <dbReference type="EMBL" id="KAF8435985.1"/>
    </source>
</evidence>
<protein>
    <submittedName>
        <fullName evidence="2">Uncharacterized protein</fullName>
    </submittedName>
</protein>
<dbReference type="EMBL" id="WHUW01000023">
    <property type="protein sequence ID" value="KAF8435985.1"/>
    <property type="molecule type" value="Genomic_DNA"/>
</dbReference>
<comment type="caution">
    <text evidence="2">The sequence shown here is derived from an EMBL/GenBank/DDBJ whole genome shotgun (WGS) entry which is preliminary data.</text>
</comment>
<dbReference type="Gene3D" id="1.25.40.10">
    <property type="entry name" value="Tetratricopeptide repeat domain"/>
    <property type="match status" value="1"/>
</dbReference>
<dbReference type="SUPFAM" id="SSF48452">
    <property type="entry name" value="TPR-like"/>
    <property type="match status" value="1"/>
</dbReference>
<accession>A0AAD4BPD4</accession>
<name>A0AAD4BPD4_BOLED</name>
<dbReference type="Gene3D" id="2.130.10.10">
    <property type="entry name" value="YVTN repeat-like/Quinoprotein amine dehydrogenase"/>
    <property type="match status" value="1"/>
</dbReference>
<reference evidence="2" key="2">
    <citation type="journal article" date="2020" name="Nat. Commun.">
        <title>Large-scale genome sequencing of mycorrhizal fungi provides insights into the early evolution of symbiotic traits.</title>
        <authorList>
            <person name="Miyauchi S."/>
            <person name="Kiss E."/>
            <person name="Kuo A."/>
            <person name="Drula E."/>
            <person name="Kohler A."/>
            <person name="Sanchez-Garcia M."/>
            <person name="Morin E."/>
            <person name="Andreopoulos B."/>
            <person name="Barry K.W."/>
            <person name="Bonito G."/>
            <person name="Buee M."/>
            <person name="Carver A."/>
            <person name="Chen C."/>
            <person name="Cichocki N."/>
            <person name="Clum A."/>
            <person name="Culley D."/>
            <person name="Crous P.W."/>
            <person name="Fauchery L."/>
            <person name="Girlanda M."/>
            <person name="Hayes R.D."/>
            <person name="Keri Z."/>
            <person name="LaButti K."/>
            <person name="Lipzen A."/>
            <person name="Lombard V."/>
            <person name="Magnuson J."/>
            <person name="Maillard F."/>
            <person name="Murat C."/>
            <person name="Nolan M."/>
            <person name="Ohm R.A."/>
            <person name="Pangilinan J."/>
            <person name="Pereira M.F."/>
            <person name="Perotto S."/>
            <person name="Peter M."/>
            <person name="Pfister S."/>
            <person name="Riley R."/>
            <person name="Sitrit Y."/>
            <person name="Stielow J.B."/>
            <person name="Szollosi G."/>
            <person name="Zifcakova L."/>
            <person name="Stursova M."/>
            <person name="Spatafora J.W."/>
            <person name="Tedersoo L."/>
            <person name="Vaario L.M."/>
            <person name="Yamada A."/>
            <person name="Yan M."/>
            <person name="Wang P."/>
            <person name="Xu J."/>
            <person name="Bruns T."/>
            <person name="Baldrian P."/>
            <person name="Vilgalys R."/>
            <person name="Dunand C."/>
            <person name="Henrissat B."/>
            <person name="Grigoriev I.V."/>
            <person name="Hibbett D."/>
            <person name="Nagy L.G."/>
            <person name="Martin F.M."/>
        </authorList>
    </citation>
    <scope>NUCLEOTIDE SEQUENCE</scope>
    <source>
        <strain evidence="2">BED1</strain>
    </source>
</reference>
<dbReference type="InterPro" id="IPR011990">
    <property type="entry name" value="TPR-like_helical_dom_sf"/>
</dbReference>
<proteinExistence type="predicted"/>
<sequence>MAESSDSKYFRDGGFRPSLGQPGGSPATSSYNNGILWFNGHLVVVSDDKIKQFDAIKRHGGFIAYSTSNTVTFWDTSTHAQLRVTPYPQDIFAISIPAGDRCLAVGGKDGKISIKNLSGYLSRWIRAYLDELSYSDQQDSIHCLVYTAATFQEPDIQIVDTALEAWKNDQLENTEVLLTSAFGTTQKPSHHAIQPSVIGFIAKSVAHVGMGERDKGYRTCESHSSVSTHLTLALSSLSRFIFSIELGYHSNAHLLQAIVVFMTGEQLDVILRLGDLIDTIERSDYEGAIQSFESARAQIRHYENRPLLVVSLVRLSMAVLHCVEIAYDLLYMSGWKFDDLNITIRQRLCESLYAAGHTKDAVECYHQMASESNGETKLHGERLEWALNFRQRSFKELECLGDTAADALQYDAAISRYSIALSLDLPSPQRNEALGDASQVVALGPSSPWGYQMKHAALHKAGDYDNAVDALESTVICTSAHPAAHERRSVKLFKGPSVICQACSSTRLPVISTTELHKHLHSNLQRARIKREVRQYFRYVMLSHKWEDNEPLYHQVIHIAVYDLEKSLTHDKLQTFCPGGDVQVVSKGSVLTIRGVRSSSQFGALVRSIWNTRAWTLQEYIAAKAIHFCKEDWTLHIPQPGGAKPQGITGSHIGDGASYRGICTVIFSVAGIPAIYGEGEGSLEGVETIVTTVHPSSFHFIRPRKGTEVVRSSQRAVCTLVCGELYDTSSPYLVHPWLDALLERDDEDGVFMEEDVVPSPSPHMDHGEFSDGQGSRSTTARCPSQTAIWCTLTHTGVNGSPRRAVDHERAAADSLITVQFQDNVSLADILDNHPGDMEPYYSVERPLFRHELQGLTWQAAASTDSLRTD</sequence>
<evidence type="ECO:0000256" key="1">
    <source>
        <dbReference type="SAM" id="MobiDB-lite"/>
    </source>
</evidence>
<feature type="region of interest" description="Disordered" evidence="1">
    <location>
        <begin position="758"/>
        <end position="778"/>
    </location>
</feature>
<dbReference type="Proteomes" id="UP001194468">
    <property type="component" value="Unassembled WGS sequence"/>
</dbReference>
<gene>
    <name evidence="2" type="ORF">L210DRAFT_3505969</name>
</gene>